<keyword evidence="3" id="KW-0547">Nucleotide-binding</keyword>
<feature type="region of interest" description="Disordered" evidence="6">
    <location>
        <begin position="588"/>
        <end position="663"/>
    </location>
</feature>
<evidence type="ECO:0000259" key="7">
    <source>
        <dbReference type="PROSITE" id="PS50011"/>
    </source>
</evidence>
<evidence type="ECO:0000313" key="9">
    <source>
        <dbReference type="Proteomes" id="UP001165060"/>
    </source>
</evidence>
<proteinExistence type="predicted"/>
<dbReference type="Pfam" id="PF00069">
    <property type="entry name" value="Pkinase"/>
    <property type="match status" value="1"/>
</dbReference>
<dbReference type="SMART" id="SM00220">
    <property type="entry name" value="S_TKc"/>
    <property type="match status" value="1"/>
</dbReference>
<dbReference type="PROSITE" id="PS00108">
    <property type="entry name" value="PROTEIN_KINASE_ST"/>
    <property type="match status" value="1"/>
</dbReference>
<feature type="region of interest" description="Disordered" evidence="6">
    <location>
        <begin position="209"/>
        <end position="239"/>
    </location>
</feature>
<feature type="compositionally biased region" description="Basic and acidic residues" evidence="6">
    <location>
        <begin position="594"/>
        <end position="622"/>
    </location>
</feature>
<dbReference type="Gene3D" id="1.10.510.10">
    <property type="entry name" value="Transferase(Phosphotransferase) domain 1"/>
    <property type="match status" value="1"/>
</dbReference>
<evidence type="ECO:0000256" key="3">
    <source>
        <dbReference type="ARBA" id="ARBA00022741"/>
    </source>
</evidence>
<dbReference type="SUPFAM" id="SSF56112">
    <property type="entry name" value="Protein kinase-like (PK-like)"/>
    <property type="match status" value="1"/>
</dbReference>
<feature type="domain" description="Protein kinase" evidence="7">
    <location>
        <begin position="1"/>
        <end position="207"/>
    </location>
</feature>
<feature type="compositionally biased region" description="Polar residues" evidence="6">
    <location>
        <begin position="447"/>
        <end position="460"/>
    </location>
</feature>
<evidence type="ECO:0000256" key="2">
    <source>
        <dbReference type="ARBA" id="ARBA00022679"/>
    </source>
</evidence>
<feature type="region of interest" description="Disordered" evidence="6">
    <location>
        <begin position="266"/>
        <end position="524"/>
    </location>
</feature>
<dbReference type="PANTHER" id="PTHR11584:SF369">
    <property type="entry name" value="MITOGEN-ACTIVATED PROTEIN KINASE KINASE KINASE 19-RELATED"/>
    <property type="match status" value="1"/>
</dbReference>
<dbReference type="EMBL" id="BRYB01004195">
    <property type="protein sequence ID" value="GMI27189.1"/>
    <property type="molecule type" value="Genomic_DNA"/>
</dbReference>
<feature type="non-terminal residue" evidence="8">
    <location>
        <position position="1"/>
    </location>
</feature>
<evidence type="ECO:0000256" key="1">
    <source>
        <dbReference type="ARBA" id="ARBA00022527"/>
    </source>
</evidence>
<dbReference type="InterPro" id="IPR000719">
    <property type="entry name" value="Prot_kinase_dom"/>
</dbReference>
<dbReference type="PROSITE" id="PS50011">
    <property type="entry name" value="PROTEIN_KINASE_DOM"/>
    <property type="match status" value="1"/>
</dbReference>
<keyword evidence="1" id="KW-0723">Serine/threonine-protein kinase</keyword>
<evidence type="ECO:0000256" key="5">
    <source>
        <dbReference type="ARBA" id="ARBA00022840"/>
    </source>
</evidence>
<evidence type="ECO:0000313" key="8">
    <source>
        <dbReference type="EMBL" id="GMI27189.1"/>
    </source>
</evidence>
<dbReference type="Proteomes" id="UP001165060">
    <property type="component" value="Unassembled WGS sequence"/>
</dbReference>
<name>A0ABQ6MJP8_9STRA</name>
<dbReference type="CDD" id="cd06606">
    <property type="entry name" value="STKc_MAPKKK"/>
    <property type="match status" value="1"/>
</dbReference>
<gene>
    <name evidence="8" type="ORF">TeGR_g14103</name>
</gene>
<keyword evidence="5" id="KW-0067">ATP-binding</keyword>
<dbReference type="InterPro" id="IPR008271">
    <property type="entry name" value="Ser/Thr_kinase_AS"/>
</dbReference>
<dbReference type="InterPro" id="IPR011009">
    <property type="entry name" value="Kinase-like_dom_sf"/>
</dbReference>
<evidence type="ECO:0000256" key="4">
    <source>
        <dbReference type="ARBA" id="ARBA00022777"/>
    </source>
</evidence>
<protein>
    <recommendedName>
        <fullName evidence="7">Protein kinase domain-containing protein</fullName>
    </recommendedName>
</protein>
<feature type="compositionally biased region" description="Polar residues" evidence="6">
    <location>
        <begin position="490"/>
        <end position="500"/>
    </location>
</feature>
<feature type="compositionally biased region" description="Basic and acidic residues" evidence="6">
    <location>
        <begin position="339"/>
        <end position="348"/>
    </location>
</feature>
<keyword evidence="9" id="KW-1185">Reference proteome</keyword>
<keyword evidence="4" id="KW-0418">Kinase</keyword>
<keyword evidence="2" id="KW-0808">Transferase</keyword>
<sequence length="663" mass="71027">PPPPSRYFGAELNEEEGLLNIFQEWVPGGSVSSLLARFGAFSISVVKSYLKQVLLGLEYLHSNSIIHRDIKGGNILVDDRGTVKLADFGASKQVNEGTLQGMASSMKGTPYFMAPEVLSHERYGRKADIWSLGGVAFQMATGEPPWKALGLRTPVALFYHIQNTDEPPPMPAEVTDNDALHGVLLACFARDPDKRLRCTDLLKERFFQDDDSDDDSRTTISHDDAHGEAGAPARERSKSKFENGYAELPAFDVKVAAQRADLKSRDLKMKNSPTHIDLPLNDFVPSPATRVEPSPDHHQKRPVTGMVSAAPAPAPPRPATTATAQPAEVPSEWPSWAKQEVEVQRKSTDGLGWAGAENPAPPPPANFGQSPESVYGTPNMFADNAGSNPFGGRKKASAAAPERTVSDDAEVYLPKPSAESPTKFMRGPSVAQFEEESSSPTPRGVSKKNQQWDSVRTKLNSPKGETIARPVATPGPGGAAASAREKAFSSAATPTTTNVKTALPDTPPGAGKPEPNPNEGEEQSGEWICEKCLLKGLTVKLGADEEFCGTCATWRRVMTTRGTRGGNEERQVVTTNDAWGATFRASNGSSLARNSRDHANVGAVRHEQSRLRKAKSTGERARGGSGGGSASTPTHSHSDLVGRAGFGQPGSKSARVVSHKRYG</sequence>
<evidence type="ECO:0000256" key="6">
    <source>
        <dbReference type="SAM" id="MobiDB-lite"/>
    </source>
</evidence>
<feature type="compositionally biased region" description="Basic and acidic residues" evidence="6">
    <location>
        <begin position="215"/>
        <end position="239"/>
    </location>
</feature>
<dbReference type="PANTHER" id="PTHR11584">
    <property type="entry name" value="SERINE/THREONINE PROTEIN KINASE"/>
    <property type="match status" value="1"/>
</dbReference>
<accession>A0ABQ6MJP8</accession>
<organism evidence="8 9">
    <name type="scientific">Tetraparma gracilis</name>
    <dbReference type="NCBI Taxonomy" id="2962635"/>
    <lineage>
        <taxon>Eukaryota</taxon>
        <taxon>Sar</taxon>
        <taxon>Stramenopiles</taxon>
        <taxon>Ochrophyta</taxon>
        <taxon>Bolidophyceae</taxon>
        <taxon>Parmales</taxon>
        <taxon>Triparmaceae</taxon>
        <taxon>Tetraparma</taxon>
    </lineage>
</organism>
<reference evidence="8 9" key="1">
    <citation type="journal article" date="2023" name="Commun. Biol.">
        <title>Genome analysis of Parmales, the sister group of diatoms, reveals the evolutionary specialization of diatoms from phago-mixotrophs to photoautotrophs.</title>
        <authorList>
            <person name="Ban H."/>
            <person name="Sato S."/>
            <person name="Yoshikawa S."/>
            <person name="Yamada K."/>
            <person name="Nakamura Y."/>
            <person name="Ichinomiya M."/>
            <person name="Sato N."/>
            <person name="Blanc-Mathieu R."/>
            <person name="Endo H."/>
            <person name="Kuwata A."/>
            <person name="Ogata H."/>
        </authorList>
    </citation>
    <scope>NUCLEOTIDE SEQUENCE [LARGE SCALE GENOMIC DNA]</scope>
</reference>
<comment type="caution">
    <text evidence="8">The sequence shown here is derived from an EMBL/GenBank/DDBJ whole genome shotgun (WGS) entry which is preliminary data.</text>
</comment>
<feature type="compositionally biased region" description="Low complexity" evidence="6">
    <location>
        <begin position="468"/>
        <end position="482"/>
    </location>
</feature>